<dbReference type="Proteomes" id="UP000183200">
    <property type="component" value="Unassembled WGS sequence"/>
</dbReference>
<dbReference type="RefSeq" id="WP_074604517.1">
    <property type="nucleotide sequence ID" value="NZ_FNGY01000001.1"/>
</dbReference>
<evidence type="ECO:0000313" key="2">
    <source>
        <dbReference type="Proteomes" id="UP000183200"/>
    </source>
</evidence>
<protein>
    <submittedName>
        <fullName evidence="1">Uncharacterized protein</fullName>
    </submittedName>
</protein>
<dbReference type="EMBL" id="FNGY01000001">
    <property type="protein sequence ID" value="SDL45438.1"/>
    <property type="molecule type" value="Genomic_DNA"/>
</dbReference>
<proteinExistence type="predicted"/>
<reference evidence="2" key="1">
    <citation type="submission" date="2016-10" db="EMBL/GenBank/DDBJ databases">
        <authorList>
            <person name="Varghese N."/>
            <person name="Submissions S."/>
        </authorList>
    </citation>
    <scope>NUCLEOTIDE SEQUENCE [LARGE SCALE GENOMIC DNA]</scope>
    <source>
        <strain evidence="2">DSM 19110</strain>
    </source>
</reference>
<dbReference type="OrthoDB" id="793497at2"/>
<organism evidence="1 2">
    <name type="scientific">Pedobacter steynii</name>
    <dbReference type="NCBI Taxonomy" id="430522"/>
    <lineage>
        <taxon>Bacteria</taxon>
        <taxon>Pseudomonadati</taxon>
        <taxon>Bacteroidota</taxon>
        <taxon>Sphingobacteriia</taxon>
        <taxon>Sphingobacteriales</taxon>
        <taxon>Sphingobacteriaceae</taxon>
        <taxon>Pedobacter</taxon>
    </lineage>
</organism>
<evidence type="ECO:0000313" key="1">
    <source>
        <dbReference type="EMBL" id="SDL45438.1"/>
    </source>
</evidence>
<gene>
    <name evidence="1" type="ORF">SAMN05421820_101487</name>
</gene>
<dbReference type="AlphaFoldDB" id="A0A1G9K6Q9"/>
<name>A0A1G9K6Q9_9SPHI</name>
<sequence>MKTTAINNNNTNGKADHTINPVLAGIKPNNSPSAVTLDGGKAEVKEVDVKAVNDAEVDVNVAGEQPKREPVVGVKPALNLEQTLQLVADLAKKTALRDRYNGYIDQLKSFVIAQNDEDDMAKSNISFKGCELTIRDGEGNVFRTESAMVIGGTVEFMTTRFTERLAEVEAEIVIPI</sequence>
<keyword evidence="2" id="KW-1185">Reference proteome</keyword>
<accession>A0A1G9K6Q9</accession>